<name>A0A0G1C2R4_9BACT</name>
<sequence>MKISRPFNLFMWLMSSLFCLSLILCSAILKAEEATNVLDLFPVAETTLKEKTQNTIVRAETLDETVEVKSGVGKPSAEAPSLRLAARTGGGRAMASKAVGNAESENTGITSQLKQTKTLYEAADDVKTDKEVRIYFDQAQELKEEAARLDKDVGTPLADTVSASVAAPADSPVVSGGYYKAKDSDEETAHDMSILGEMAEEKMIDVINELEDDAGSSLGVSSVLSNVEFKNR</sequence>
<evidence type="ECO:0008006" key="3">
    <source>
        <dbReference type="Google" id="ProtNLM"/>
    </source>
</evidence>
<dbReference type="EMBL" id="LCCZ01000016">
    <property type="protein sequence ID" value="KKS43938.1"/>
    <property type="molecule type" value="Genomic_DNA"/>
</dbReference>
<gene>
    <name evidence="1" type="ORF">UV05_C0016G0001</name>
</gene>
<dbReference type="Proteomes" id="UP000034875">
    <property type="component" value="Unassembled WGS sequence"/>
</dbReference>
<evidence type="ECO:0000313" key="2">
    <source>
        <dbReference type="Proteomes" id="UP000034875"/>
    </source>
</evidence>
<evidence type="ECO:0000313" key="1">
    <source>
        <dbReference type="EMBL" id="KKS43938.1"/>
    </source>
</evidence>
<organism evidence="1 2">
    <name type="scientific">candidate division CPR1 bacterium GW2011_GWA2_42_17</name>
    <dbReference type="NCBI Taxonomy" id="1618341"/>
    <lineage>
        <taxon>Bacteria</taxon>
        <taxon>candidate division CPR1</taxon>
    </lineage>
</organism>
<protein>
    <recommendedName>
        <fullName evidence="3">DUF5667 domain-containing protein</fullName>
    </recommendedName>
</protein>
<proteinExistence type="predicted"/>
<reference evidence="1 2" key="1">
    <citation type="journal article" date="2015" name="Nature">
        <title>rRNA introns, odd ribosomes, and small enigmatic genomes across a large radiation of phyla.</title>
        <authorList>
            <person name="Brown C.T."/>
            <person name="Hug L.A."/>
            <person name="Thomas B.C."/>
            <person name="Sharon I."/>
            <person name="Castelle C.J."/>
            <person name="Singh A."/>
            <person name="Wilkins M.J."/>
            <person name="Williams K.H."/>
            <person name="Banfield J.F."/>
        </authorList>
    </citation>
    <scope>NUCLEOTIDE SEQUENCE [LARGE SCALE GENOMIC DNA]</scope>
</reference>
<comment type="caution">
    <text evidence="1">The sequence shown here is derived from an EMBL/GenBank/DDBJ whole genome shotgun (WGS) entry which is preliminary data.</text>
</comment>
<accession>A0A0G1C2R4</accession>
<dbReference type="AlphaFoldDB" id="A0A0G1C2R4"/>